<dbReference type="Gene3D" id="3.20.20.70">
    <property type="entry name" value="Aldolase class I"/>
    <property type="match status" value="1"/>
</dbReference>
<dbReference type="Pfam" id="PF13353">
    <property type="entry name" value="Fer4_12"/>
    <property type="match status" value="1"/>
</dbReference>
<keyword evidence="6" id="KW-0949">S-adenosyl-L-methionine</keyword>
<dbReference type="InterPro" id="IPR001989">
    <property type="entry name" value="Radical_activat_CS"/>
</dbReference>
<dbReference type="EC" id="1.97.1.-" evidence="12"/>
<keyword evidence="8 12" id="KW-0560">Oxidoreductase</keyword>
<evidence type="ECO:0000256" key="1">
    <source>
        <dbReference type="ARBA" id="ARBA00001966"/>
    </source>
</evidence>
<dbReference type="AlphaFoldDB" id="A0A926I5E6"/>
<gene>
    <name evidence="14" type="primary">nrdG</name>
    <name evidence="14" type="ORF">H8710_01725</name>
</gene>
<dbReference type="PANTHER" id="PTHR30352">
    <property type="entry name" value="PYRUVATE FORMATE-LYASE-ACTIVATING ENZYME"/>
    <property type="match status" value="1"/>
</dbReference>
<keyword evidence="9" id="KW-0408">Iron</keyword>
<proteinExistence type="inferred from homology"/>
<evidence type="ECO:0000256" key="5">
    <source>
        <dbReference type="ARBA" id="ARBA00022485"/>
    </source>
</evidence>
<evidence type="ECO:0000256" key="4">
    <source>
        <dbReference type="ARBA" id="ARBA00014281"/>
    </source>
</evidence>
<dbReference type="PROSITE" id="PS51918">
    <property type="entry name" value="RADICAL_SAM"/>
    <property type="match status" value="1"/>
</dbReference>
<dbReference type="PANTHER" id="PTHR30352:SF2">
    <property type="entry name" value="ANAEROBIC RIBONUCLEOSIDE-TRIPHOSPHATE REDUCTASE-ACTIVATING PROTEIN"/>
    <property type="match status" value="1"/>
</dbReference>
<dbReference type="NCBIfam" id="TIGR02491">
    <property type="entry name" value="NrdG"/>
    <property type="match status" value="1"/>
</dbReference>
<dbReference type="PROSITE" id="PS01087">
    <property type="entry name" value="RADICAL_ACTIVATING"/>
    <property type="match status" value="1"/>
</dbReference>
<dbReference type="InterPro" id="IPR058240">
    <property type="entry name" value="rSAM_sf"/>
</dbReference>
<comment type="catalytic activity">
    <reaction evidence="11">
        <text>glycyl-[protein] + reduced [flavodoxin] + S-adenosyl-L-methionine = glycin-2-yl radical-[protein] + semiquinone [flavodoxin] + 5'-deoxyadenosine + L-methionine + H(+)</text>
        <dbReference type="Rhea" id="RHEA:61976"/>
        <dbReference type="Rhea" id="RHEA-COMP:10622"/>
        <dbReference type="Rhea" id="RHEA-COMP:14480"/>
        <dbReference type="Rhea" id="RHEA-COMP:15993"/>
        <dbReference type="Rhea" id="RHEA-COMP:15994"/>
        <dbReference type="ChEBI" id="CHEBI:15378"/>
        <dbReference type="ChEBI" id="CHEBI:17319"/>
        <dbReference type="ChEBI" id="CHEBI:29947"/>
        <dbReference type="ChEBI" id="CHEBI:32722"/>
        <dbReference type="ChEBI" id="CHEBI:57618"/>
        <dbReference type="ChEBI" id="CHEBI:57844"/>
        <dbReference type="ChEBI" id="CHEBI:59789"/>
        <dbReference type="ChEBI" id="CHEBI:140311"/>
    </reaction>
</comment>
<dbReference type="InterPro" id="IPR013785">
    <property type="entry name" value="Aldolase_TIM"/>
</dbReference>
<sequence>MGETLRIAGVVRESIVDGKGLRFVVFCQGCPHHCPGCHNPQTHDFLGGYDIDTNKIVAEIKKNPLLQGVTFSGGEPFCQAAAFADLGKKIKAIRGMKLNIMSYSGYTLEQLQEMAQKDKGVAELLNVCDYLVDGPFILAQRDLTLKYRGSRNQRYIDVKKTLRKGEVVLAAEIEKTARERYK</sequence>
<evidence type="ECO:0000256" key="10">
    <source>
        <dbReference type="ARBA" id="ARBA00023014"/>
    </source>
</evidence>
<dbReference type="SUPFAM" id="SSF102114">
    <property type="entry name" value="Radical SAM enzymes"/>
    <property type="match status" value="1"/>
</dbReference>
<keyword evidence="5" id="KW-0004">4Fe-4S</keyword>
<evidence type="ECO:0000313" key="14">
    <source>
        <dbReference type="EMBL" id="MBC8558780.1"/>
    </source>
</evidence>
<feature type="domain" description="Radical SAM core" evidence="13">
    <location>
        <begin position="16"/>
        <end position="182"/>
    </location>
</feature>
<dbReference type="GO" id="GO:0043365">
    <property type="term" value="F:[formate-C-acetyltransferase]-activating enzyme activity"/>
    <property type="evidence" value="ECO:0007669"/>
    <property type="project" value="InterPro"/>
</dbReference>
<dbReference type="SFLD" id="SFLDG01063">
    <property type="entry name" value="activating_enzymes__group_1"/>
    <property type="match status" value="1"/>
</dbReference>
<keyword evidence="7" id="KW-0479">Metal-binding</keyword>
<evidence type="ECO:0000256" key="8">
    <source>
        <dbReference type="ARBA" id="ARBA00023002"/>
    </source>
</evidence>
<organism evidence="14 15">
    <name type="scientific">Fumia xinanensis</name>
    <dbReference type="NCBI Taxonomy" id="2763659"/>
    <lineage>
        <taxon>Bacteria</taxon>
        <taxon>Bacillati</taxon>
        <taxon>Bacillota</taxon>
        <taxon>Clostridia</taxon>
        <taxon>Eubacteriales</taxon>
        <taxon>Oscillospiraceae</taxon>
        <taxon>Fumia</taxon>
    </lineage>
</organism>
<comment type="function">
    <text evidence="2 12">Activation of anaerobic ribonucleoside-triphosphate reductase under anaerobic conditions by generation of an organic free radical, using S-adenosylmethionine and reduced flavodoxin as cosubstrates to produce 5'-deoxy-adenosine.</text>
</comment>
<name>A0A926I5E6_9FIRM</name>
<dbReference type="CDD" id="cd01335">
    <property type="entry name" value="Radical_SAM"/>
    <property type="match status" value="1"/>
</dbReference>
<dbReference type="GO" id="GO:0004748">
    <property type="term" value="F:ribonucleoside-diphosphate reductase activity, thioredoxin disulfide as acceptor"/>
    <property type="evidence" value="ECO:0007669"/>
    <property type="project" value="TreeGrafter"/>
</dbReference>
<comment type="caution">
    <text evidence="14">The sequence shown here is derived from an EMBL/GenBank/DDBJ whole genome shotgun (WGS) entry which is preliminary data.</text>
</comment>
<evidence type="ECO:0000256" key="11">
    <source>
        <dbReference type="ARBA" id="ARBA00047365"/>
    </source>
</evidence>
<dbReference type="InterPro" id="IPR012837">
    <property type="entry name" value="NrdG"/>
</dbReference>
<evidence type="ECO:0000259" key="13">
    <source>
        <dbReference type="PROSITE" id="PS51918"/>
    </source>
</evidence>
<evidence type="ECO:0000256" key="6">
    <source>
        <dbReference type="ARBA" id="ARBA00022691"/>
    </source>
</evidence>
<dbReference type="SFLD" id="SFLDS00029">
    <property type="entry name" value="Radical_SAM"/>
    <property type="match status" value="1"/>
</dbReference>
<evidence type="ECO:0000256" key="7">
    <source>
        <dbReference type="ARBA" id="ARBA00022723"/>
    </source>
</evidence>
<protein>
    <recommendedName>
        <fullName evidence="4 12">Anaerobic ribonucleoside-triphosphate reductase-activating protein</fullName>
        <ecNumber evidence="12">1.97.1.-</ecNumber>
    </recommendedName>
</protein>
<evidence type="ECO:0000256" key="9">
    <source>
        <dbReference type="ARBA" id="ARBA00023004"/>
    </source>
</evidence>
<evidence type="ECO:0000256" key="12">
    <source>
        <dbReference type="PIRNR" id="PIRNR000368"/>
    </source>
</evidence>
<comment type="cofactor">
    <cofactor evidence="1">
        <name>[4Fe-4S] cluster</name>
        <dbReference type="ChEBI" id="CHEBI:49883"/>
    </cofactor>
</comment>
<dbReference type="SFLD" id="SFLDG01066">
    <property type="entry name" value="organic_radical-activating_enz"/>
    <property type="match status" value="1"/>
</dbReference>
<evidence type="ECO:0000313" key="15">
    <source>
        <dbReference type="Proteomes" id="UP000610760"/>
    </source>
</evidence>
<keyword evidence="10" id="KW-0411">Iron-sulfur</keyword>
<evidence type="ECO:0000256" key="2">
    <source>
        <dbReference type="ARBA" id="ARBA00003852"/>
    </source>
</evidence>
<evidence type="ECO:0000256" key="3">
    <source>
        <dbReference type="ARBA" id="ARBA00009777"/>
    </source>
</evidence>
<dbReference type="EMBL" id="JACRSV010000001">
    <property type="protein sequence ID" value="MBC8558780.1"/>
    <property type="molecule type" value="Genomic_DNA"/>
</dbReference>
<dbReference type="GO" id="GO:0046872">
    <property type="term" value="F:metal ion binding"/>
    <property type="evidence" value="ECO:0007669"/>
    <property type="project" value="UniProtKB-KW"/>
</dbReference>
<dbReference type="GO" id="GO:0051539">
    <property type="term" value="F:4 iron, 4 sulfur cluster binding"/>
    <property type="evidence" value="ECO:0007669"/>
    <property type="project" value="UniProtKB-KW"/>
</dbReference>
<dbReference type="InterPro" id="IPR007197">
    <property type="entry name" value="rSAM"/>
</dbReference>
<dbReference type="RefSeq" id="WP_249293665.1">
    <property type="nucleotide sequence ID" value="NZ_JACRSV010000001.1"/>
</dbReference>
<accession>A0A926I5E6</accession>
<dbReference type="SFLD" id="SFLDF00299">
    <property type="entry name" value="anaerobic_ribonucleoside-triph"/>
    <property type="match status" value="1"/>
</dbReference>
<dbReference type="PIRSF" id="PIRSF000368">
    <property type="entry name" value="NrdG"/>
    <property type="match status" value="1"/>
</dbReference>
<comment type="similarity">
    <text evidence="3 12">Belongs to the organic radical-activating enzymes family.</text>
</comment>
<keyword evidence="15" id="KW-1185">Reference proteome</keyword>
<reference evidence="14" key="1">
    <citation type="submission" date="2020-08" db="EMBL/GenBank/DDBJ databases">
        <title>Genome public.</title>
        <authorList>
            <person name="Liu C."/>
            <person name="Sun Q."/>
        </authorList>
    </citation>
    <scope>NUCLEOTIDE SEQUENCE</scope>
    <source>
        <strain evidence="14">NSJ-33</strain>
    </source>
</reference>
<dbReference type="InterPro" id="IPR034457">
    <property type="entry name" value="Organic_radical-activating"/>
</dbReference>
<dbReference type="Proteomes" id="UP000610760">
    <property type="component" value="Unassembled WGS sequence"/>
</dbReference>